<name>A0A8H6NLA0_9PEZI</name>
<keyword evidence="2" id="KW-1185">Reference proteome</keyword>
<dbReference type="Proteomes" id="UP000654918">
    <property type="component" value="Unassembled WGS sequence"/>
</dbReference>
<comment type="caution">
    <text evidence="1">The sequence shown here is derived from an EMBL/GenBank/DDBJ whole genome shotgun (WGS) entry which is preliminary data.</text>
</comment>
<organism evidence="1 2">
    <name type="scientific">Colletotrichum plurivorum</name>
    <dbReference type="NCBI Taxonomy" id="2175906"/>
    <lineage>
        <taxon>Eukaryota</taxon>
        <taxon>Fungi</taxon>
        <taxon>Dikarya</taxon>
        <taxon>Ascomycota</taxon>
        <taxon>Pezizomycotina</taxon>
        <taxon>Sordariomycetes</taxon>
        <taxon>Hypocreomycetidae</taxon>
        <taxon>Glomerellales</taxon>
        <taxon>Glomerellaceae</taxon>
        <taxon>Colletotrichum</taxon>
        <taxon>Colletotrichum orchidearum species complex</taxon>
    </lineage>
</organism>
<accession>A0A8H6NLA0</accession>
<reference evidence="1" key="1">
    <citation type="journal article" date="2020" name="Phytopathology">
        <title>Genome Sequence Resources of Colletotrichum truncatum, C. plurivorum, C. musicola, and C. sojae: Four Species Pathogenic to Soybean (Glycine max).</title>
        <authorList>
            <person name="Rogerio F."/>
            <person name="Boufleur T.R."/>
            <person name="Ciampi-Guillardi M."/>
            <person name="Sukno S.A."/>
            <person name="Thon M.R."/>
            <person name="Massola Junior N.S."/>
            <person name="Baroncelli R."/>
        </authorList>
    </citation>
    <scope>NUCLEOTIDE SEQUENCE</scope>
    <source>
        <strain evidence="1">LFN00145</strain>
    </source>
</reference>
<gene>
    <name evidence="1" type="ORF">CPLU01_02927</name>
</gene>
<proteinExistence type="predicted"/>
<evidence type="ECO:0000313" key="2">
    <source>
        <dbReference type="Proteomes" id="UP000654918"/>
    </source>
</evidence>
<sequence length="145" mass="17187">MKTKEKQRLKQRKRREAGPAAWKHWGRRHHFTRRGTFIRYQFELTRIQIVKSLDLYLGRVMTLANESFHTGPLRVTCFRSSFYWEGKGGSICLGQSQETVRNEYIDQQDEAFTHQFSSSPKLLQLSTHVRRPGNPGKRRSWIPRP</sequence>
<evidence type="ECO:0000313" key="1">
    <source>
        <dbReference type="EMBL" id="KAF6837574.1"/>
    </source>
</evidence>
<protein>
    <submittedName>
        <fullName evidence="1">Uncharacterized protein</fullName>
    </submittedName>
</protein>
<dbReference type="AlphaFoldDB" id="A0A8H6NLA0"/>
<dbReference type="EMBL" id="WIGO01000024">
    <property type="protein sequence ID" value="KAF6837574.1"/>
    <property type="molecule type" value="Genomic_DNA"/>
</dbReference>